<gene>
    <name evidence="2" type="primary">LOC132800666</name>
</gene>
<protein>
    <submittedName>
        <fullName evidence="2">Secreted RxLR effector protein 161-like</fullName>
    </submittedName>
</protein>
<dbReference type="GeneID" id="132800666"/>
<organism evidence="1 2">
    <name type="scientific">Ziziphus jujuba</name>
    <name type="common">Chinese jujube</name>
    <name type="synonym">Ziziphus sativa</name>
    <dbReference type="NCBI Taxonomy" id="326968"/>
    <lineage>
        <taxon>Eukaryota</taxon>
        <taxon>Viridiplantae</taxon>
        <taxon>Streptophyta</taxon>
        <taxon>Embryophyta</taxon>
        <taxon>Tracheophyta</taxon>
        <taxon>Spermatophyta</taxon>
        <taxon>Magnoliopsida</taxon>
        <taxon>eudicotyledons</taxon>
        <taxon>Gunneridae</taxon>
        <taxon>Pentapetalae</taxon>
        <taxon>rosids</taxon>
        <taxon>fabids</taxon>
        <taxon>Rosales</taxon>
        <taxon>Rhamnaceae</taxon>
        <taxon>Paliureae</taxon>
        <taxon>Ziziphus</taxon>
    </lineage>
</organism>
<evidence type="ECO:0000313" key="1">
    <source>
        <dbReference type="Proteomes" id="UP001652623"/>
    </source>
</evidence>
<name>A0ABM4A2D9_ZIZJJ</name>
<proteinExistence type="predicted"/>
<evidence type="ECO:0000313" key="2">
    <source>
        <dbReference type="RefSeq" id="XP_060670860.1"/>
    </source>
</evidence>
<keyword evidence="1" id="KW-1185">Reference proteome</keyword>
<dbReference type="RefSeq" id="XP_060670860.1">
    <property type="nucleotide sequence ID" value="XM_060814877.1"/>
</dbReference>
<reference evidence="2" key="1">
    <citation type="submission" date="2025-08" db="UniProtKB">
        <authorList>
            <consortium name="RefSeq"/>
        </authorList>
    </citation>
    <scope>IDENTIFICATION</scope>
    <source>
        <tissue evidence="2">Seedling</tissue>
    </source>
</reference>
<dbReference type="PANTHER" id="PTHR11439">
    <property type="entry name" value="GAG-POL-RELATED RETROTRANSPOSON"/>
    <property type="match status" value="1"/>
</dbReference>
<sequence length="164" mass="18318">MKWLLWYLTHSVSEGLSYKGNSSEIELIGYVDSDYAGDRDRRRSTSSYVFTLGGNCISWKFQLQPVVALTTTESEYMVATEATKEAIWLKGLLTEFKALNQEAILYSDSQSAIHLCKNPVFHERSKHIQVLTVSKFNTCKNLLQVGAETGAKSGAESVLSVLKL</sequence>
<dbReference type="Proteomes" id="UP001652623">
    <property type="component" value="Chromosome 2"/>
</dbReference>
<accession>A0ABM4A2D9</accession>
<dbReference type="CDD" id="cd09272">
    <property type="entry name" value="RNase_HI_RT_Ty1"/>
    <property type="match status" value="1"/>
</dbReference>